<evidence type="ECO:0000256" key="4">
    <source>
        <dbReference type="ARBA" id="ARBA00022840"/>
    </source>
</evidence>
<dbReference type="InterPro" id="IPR001650">
    <property type="entry name" value="Helicase_C-like"/>
</dbReference>
<dbReference type="GO" id="GO:0016787">
    <property type="term" value="F:hydrolase activity"/>
    <property type="evidence" value="ECO:0007669"/>
    <property type="project" value="UniProtKB-KW"/>
</dbReference>
<evidence type="ECO:0000313" key="10">
    <source>
        <dbReference type="Proteomes" id="UP000001449"/>
    </source>
</evidence>
<evidence type="ECO:0000259" key="7">
    <source>
        <dbReference type="PROSITE" id="PS51192"/>
    </source>
</evidence>
<keyword evidence="3" id="KW-0347">Helicase</keyword>
<evidence type="ECO:0000256" key="6">
    <source>
        <dbReference type="ARBA" id="ARBA00060772"/>
    </source>
</evidence>
<feature type="domain" description="Helicase C-terminal" evidence="8">
    <location>
        <begin position="262"/>
        <end position="433"/>
    </location>
</feature>
<evidence type="ECO:0000256" key="2">
    <source>
        <dbReference type="ARBA" id="ARBA00022801"/>
    </source>
</evidence>
<organism evidence="9 10">
    <name type="scientific">Thalassiosira pseudonana</name>
    <name type="common">Marine diatom</name>
    <name type="synonym">Cyclotella nana</name>
    <dbReference type="NCBI Taxonomy" id="35128"/>
    <lineage>
        <taxon>Eukaryota</taxon>
        <taxon>Sar</taxon>
        <taxon>Stramenopiles</taxon>
        <taxon>Ochrophyta</taxon>
        <taxon>Bacillariophyta</taxon>
        <taxon>Coscinodiscophyceae</taxon>
        <taxon>Thalassiosirophycidae</taxon>
        <taxon>Thalassiosirales</taxon>
        <taxon>Thalassiosiraceae</taxon>
        <taxon>Thalassiosira</taxon>
    </lineage>
</organism>
<evidence type="ECO:0000259" key="8">
    <source>
        <dbReference type="PROSITE" id="PS51194"/>
    </source>
</evidence>
<dbReference type="Pfam" id="PF26026">
    <property type="entry name" value="RNA_hel_CTD"/>
    <property type="match status" value="1"/>
</dbReference>
<dbReference type="EMBL" id="CM000642">
    <property type="protein sequence ID" value="EED91798.1"/>
    <property type="molecule type" value="Genomic_DNA"/>
</dbReference>
<dbReference type="GO" id="GO:0003723">
    <property type="term" value="F:RNA binding"/>
    <property type="evidence" value="ECO:0000318"/>
    <property type="project" value="GO_Central"/>
</dbReference>
<dbReference type="CDD" id="cd17917">
    <property type="entry name" value="DEXHc_RHA-like"/>
    <property type="match status" value="1"/>
</dbReference>
<dbReference type="GO" id="GO:0005634">
    <property type="term" value="C:nucleus"/>
    <property type="evidence" value="ECO:0000318"/>
    <property type="project" value="GO_Central"/>
</dbReference>
<dbReference type="InterPro" id="IPR027417">
    <property type="entry name" value="P-loop_NTPase"/>
</dbReference>
<keyword evidence="10" id="KW-1185">Reference proteome</keyword>
<dbReference type="PROSITE" id="PS51194">
    <property type="entry name" value="HELICASE_CTER"/>
    <property type="match status" value="1"/>
</dbReference>
<keyword evidence="1" id="KW-0547">Nucleotide-binding</keyword>
<dbReference type="InterPro" id="IPR011709">
    <property type="entry name" value="DEAD-box_helicase_OB_fold"/>
</dbReference>
<reference evidence="9 10" key="1">
    <citation type="journal article" date="2004" name="Science">
        <title>The genome of the diatom Thalassiosira pseudonana: ecology, evolution, and metabolism.</title>
        <authorList>
            <person name="Armbrust E.V."/>
            <person name="Berges J.A."/>
            <person name="Bowler C."/>
            <person name="Green B.R."/>
            <person name="Martinez D."/>
            <person name="Putnam N.H."/>
            <person name="Zhou S."/>
            <person name="Allen A.E."/>
            <person name="Apt K.E."/>
            <person name="Bechner M."/>
            <person name="Brzezinski M.A."/>
            <person name="Chaal B.K."/>
            <person name="Chiovitti A."/>
            <person name="Davis A.K."/>
            <person name="Demarest M.S."/>
            <person name="Detter J.C."/>
            <person name="Glavina T."/>
            <person name="Goodstein D."/>
            <person name="Hadi M.Z."/>
            <person name="Hellsten U."/>
            <person name="Hildebrand M."/>
            <person name="Jenkins B.D."/>
            <person name="Jurka J."/>
            <person name="Kapitonov V.V."/>
            <person name="Kroger N."/>
            <person name="Lau W.W."/>
            <person name="Lane T.W."/>
            <person name="Larimer F.W."/>
            <person name="Lippmeier J.C."/>
            <person name="Lucas S."/>
            <person name="Medina M."/>
            <person name="Montsant A."/>
            <person name="Obornik M."/>
            <person name="Parker M.S."/>
            <person name="Palenik B."/>
            <person name="Pazour G.J."/>
            <person name="Richardson P.M."/>
            <person name="Rynearson T.A."/>
            <person name="Saito M.A."/>
            <person name="Schwartz D.C."/>
            <person name="Thamatrakoln K."/>
            <person name="Valentin K."/>
            <person name="Vardi A."/>
            <person name="Wilkerson F.P."/>
            <person name="Rokhsar D.S."/>
        </authorList>
    </citation>
    <scope>NUCLEOTIDE SEQUENCE [LARGE SCALE GENOMIC DNA]</scope>
    <source>
        <strain evidence="9 10">CCMP1335</strain>
    </source>
</reference>
<proteinExistence type="inferred from homology"/>
<dbReference type="eggNOG" id="KOG0920">
    <property type="taxonomic scope" value="Eukaryota"/>
</dbReference>
<dbReference type="AlphaFoldDB" id="B8C1N5"/>
<dbReference type="FunFam" id="3.40.50.300:FF:000526">
    <property type="entry name" value="DExH-box ATP-dependent RNA helicase DExH3"/>
    <property type="match status" value="1"/>
</dbReference>
<reference evidence="9 10" key="2">
    <citation type="journal article" date="2008" name="Nature">
        <title>The Phaeodactylum genome reveals the evolutionary history of diatom genomes.</title>
        <authorList>
            <person name="Bowler C."/>
            <person name="Allen A.E."/>
            <person name="Badger J.H."/>
            <person name="Grimwood J."/>
            <person name="Jabbari K."/>
            <person name="Kuo A."/>
            <person name="Maheswari U."/>
            <person name="Martens C."/>
            <person name="Maumus F."/>
            <person name="Otillar R.P."/>
            <person name="Rayko E."/>
            <person name="Salamov A."/>
            <person name="Vandepoele K."/>
            <person name="Beszteri B."/>
            <person name="Gruber A."/>
            <person name="Heijde M."/>
            <person name="Katinka M."/>
            <person name="Mock T."/>
            <person name="Valentin K."/>
            <person name="Verret F."/>
            <person name="Berges J.A."/>
            <person name="Brownlee C."/>
            <person name="Cadoret J.P."/>
            <person name="Chiovitti A."/>
            <person name="Choi C.J."/>
            <person name="Coesel S."/>
            <person name="De Martino A."/>
            <person name="Detter J.C."/>
            <person name="Durkin C."/>
            <person name="Falciatore A."/>
            <person name="Fournet J."/>
            <person name="Haruta M."/>
            <person name="Huysman M.J."/>
            <person name="Jenkins B.D."/>
            <person name="Jiroutova K."/>
            <person name="Jorgensen R.E."/>
            <person name="Joubert Y."/>
            <person name="Kaplan A."/>
            <person name="Kroger N."/>
            <person name="Kroth P.G."/>
            <person name="La Roche J."/>
            <person name="Lindquist E."/>
            <person name="Lommer M."/>
            <person name="Martin-Jezequel V."/>
            <person name="Lopez P.J."/>
            <person name="Lucas S."/>
            <person name="Mangogna M."/>
            <person name="McGinnis K."/>
            <person name="Medlin L.K."/>
            <person name="Montsant A."/>
            <person name="Oudot-Le Secq M.P."/>
            <person name="Napoli C."/>
            <person name="Obornik M."/>
            <person name="Parker M.S."/>
            <person name="Petit J.L."/>
            <person name="Porcel B.M."/>
            <person name="Poulsen N."/>
            <person name="Robison M."/>
            <person name="Rychlewski L."/>
            <person name="Rynearson T.A."/>
            <person name="Schmutz J."/>
            <person name="Shapiro H."/>
            <person name="Siaut M."/>
            <person name="Stanley M."/>
            <person name="Sussman M.R."/>
            <person name="Taylor A.R."/>
            <person name="Vardi A."/>
            <person name="von Dassow P."/>
            <person name="Vyverman W."/>
            <person name="Willis A."/>
            <person name="Wyrwicz L.S."/>
            <person name="Rokhsar D.S."/>
            <person name="Weissenbach J."/>
            <person name="Armbrust E.V."/>
            <person name="Green B.R."/>
            <person name="Van de Peer Y."/>
            <person name="Grigoriev I.V."/>
        </authorList>
    </citation>
    <scope>NUCLEOTIDE SEQUENCE [LARGE SCALE GENOMIC DNA]</scope>
    <source>
        <strain evidence="9 10">CCMP1335</strain>
    </source>
</reference>
<dbReference type="InParanoid" id="B8C1N5"/>
<dbReference type="CDD" id="cd18791">
    <property type="entry name" value="SF2_C_RHA"/>
    <property type="match status" value="1"/>
</dbReference>
<dbReference type="PROSITE" id="PS51192">
    <property type="entry name" value="HELICASE_ATP_BIND_1"/>
    <property type="match status" value="1"/>
</dbReference>
<dbReference type="FunFam" id="3.40.50.300:FF:006070">
    <property type="entry name" value="Uncharacterized protein"/>
    <property type="match status" value="1"/>
</dbReference>
<dbReference type="InterPro" id="IPR011545">
    <property type="entry name" value="DEAD/DEAH_box_helicase_dom"/>
</dbReference>
<dbReference type="InterPro" id="IPR007502">
    <property type="entry name" value="Helicase-assoc_dom"/>
</dbReference>
<feature type="domain" description="Helicase ATP-binding" evidence="7">
    <location>
        <begin position="18"/>
        <end position="185"/>
    </location>
</feature>
<dbReference type="InterPro" id="IPR002464">
    <property type="entry name" value="DNA/RNA_helicase_DEAH_CS"/>
</dbReference>
<dbReference type="Gene3D" id="1.20.120.1080">
    <property type="match status" value="1"/>
</dbReference>
<dbReference type="RefSeq" id="XP_002290046.1">
    <property type="nucleotide sequence ID" value="XM_002290010.1"/>
</dbReference>
<dbReference type="Pfam" id="PF00270">
    <property type="entry name" value="DEAD"/>
    <property type="match status" value="1"/>
</dbReference>
<dbReference type="SMART" id="SM00490">
    <property type="entry name" value="HELICc"/>
    <property type="match status" value="1"/>
</dbReference>
<dbReference type="Gene3D" id="3.40.50.300">
    <property type="entry name" value="P-loop containing nucleotide triphosphate hydrolases"/>
    <property type="match status" value="2"/>
</dbReference>
<dbReference type="PANTHER" id="PTHR18934">
    <property type="entry name" value="ATP-DEPENDENT RNA HELICASE"/>
    <property type="match status" value="1"/>
</dbReference>
<name>B8C1N5_THAPS</name>
<dbReference type="GO" id="GO:0005524">
    <property type="term" value="F:ATP binding"/>
    <property type="evidence" value="ECO:0007669"/>
    <property type="project" value="UniProtKB-KW"/>
</dbReference>
<keyword evidence="5" id="KW-0694">RNA-binding</keyword>
<dbReference type="OMA" id="WLQSDKH"/>
<keyword evidence="2" id="KW-0378">Hydrolase</keyword>
<dbReference type="Proteomes" id="UP000001449">
    <property type="component" value="Chromosome 5"/>
</dbReference>
<dbReference type="SMART" id="SM00847">
    <property type="entry name" value="HA2"/>
    <property type="match status" value="1"/>
</dbReference>
<sequence>MLSQRIKLPAYKMKDKVLETIRANQVTVISGDTGCGKTTQVPQLVLDDLILSNRGSEANVIVTQPRRISAIGVSERIAAERCERIGETVGYSIRLESRRSAKTRLLLCTTGVLLRRLQVDPDLASVSHVFVDEVHERDLNTDFMLIILKELLQRRPSLKLVLMSATLNAERFSEFFGGCPTVSIPGRAQPVQEYRLEDALEVTGHIVLEESDCAKKKKPGDNTGSLSKTSLRRMYPNYSKSVINSLSVVDESIVNYELIGELLKYICTSLEDGAILCFLPGMKEITTAMEGLMKLEYFQDSSNAIIYPLHSSLSNEEQKAIFSRPLAGKRKIVLSTNIAETSITIDDVVFVVDAGRVKENRYDDLNRMPTLMECWVSKASAKQRRGRAGRVKPGYCWHLYSTHTHDNELVDYQLPEMLRVGLEDLVLQILVLDLGEPAVFLTKAVNPPTDLAIKNALQLLESLGAAECDWEGNDEMNTESSDLTVSTSLTALGYHLATLPVHPRVGKMMIYGSLFGVFDACLTIAAAMTSRNPFISSFDNRVAADEAKRGFASDDHIAVLLAFNQWRELKQKDGRMARTFLRDNFLSHIGLNNMLQLRKQLEKYMSDIGFSIPIGNNQWNNISIESNDMFLVRAVLAAGLYPNIIVSPKSFTGKTAGEVAFRGQMGEVYLHPCTIAFTAKELDSRYCCYHEIMKTSKVYVRDCCTVPKFALLLFGGALKVYQSHGVAAVDEWLKFRVQAKPATLVKYLRTSMESLLLEKIMNPQVDVTGSSKGKAVIDAVSALLKMESSIC</sequence>
<evidence type="ECO:0000313" key="9">
    <source>
        <dbReference type="EMBL" id="EED91798.1"/>
    </source>
</evidence>
<dbReference type="PANTHER" id="PTHR18934:SF237">
    <property type="entry name" value="ATP-DEPENDENT DNA_RNA HELICASE DHX36"/>
    <property type="match status" value="1"/>
</dbReference>
<dbReference type="InterPro" id="IPR059023">
    <property type="entry name" value="RNA_hel_CTD"/>
</dbReference>
<evidence type="ECO:0000256" key="3">
    <source>
        <dbReference type="ARBA" id="ARBA00022806"/>
    </source>
</evidence>
<dbReference type="InterPro" id="IPR014001">
    <property type="entry name" value="Helicase_ATP-bd"/>
</dbReference>
<dbReference type="STRING" id="35128.B8C1N5"/>
<dbReference type="Pfam" id="PF07717">
    <property type="entry name" value="OB_NTP_bind"/>
    <property type="match status" value="1"/>
</dbReference>
<dbReference type="GeneID" id="7448448"/>
<keyword evidence="4" id="KW-0067">ATP-binding</keyword>
<accession>B8C1N5</accession>
<comment type="similarity">
    <text evidence="6">Belongs to the DExH box helicase family.</text>
</comment>
<dbReference type="SUPFAM" id="SSF52540">
    <property type="entry name" value="P-loop containing nucleoside triphosphate hydrolases"/>
    <property type="match status" value="1"/>
</dbReference>
<dbReference type="PROSITE" id="PS00690">
    <property type="entry name" value="DEAH_ATP_HELICASE"/>
    <property type="match status" value="1"/>
</dbReference>
<evidence type="ECO:0000256" key="5">
    <source>
        <dbReference type="ARBA" id="ARBA00022884"/>
    </source>
</evidence>
<gene>
    <name evidence="9" type="ORF">THAPSDRAFT_268812</name>
</gene>
<protein>
    <submittedName>
        <fullName evidence="9">Uncharacterized protein</fullName>
    </submittedName>
</protein>
<dbReference type="Pfam" id="PF21010">
    <property type="entry name" value="HA2_C"/>
    <property type="match status" value="1"/>
</dbReference>
<dbReference type="Pfam" id="PF00271">
    <property type="entry name" value="Helicase_C"/>
    <property type="match status" value="1"/>
</dbReference>
<evidence type="ECO:0000256" key="1">
    <source>
        <dbReference type="ARBA" id="ARBA00022741"/>
    </source>
</evidence>
<dbReference type="HOGENOM" id="CLU_001832_1_4_1"/>
<dbReference type="PaxDb" id="35128-Thaps268812"/>
<dbReference type="GO" id="GO:0004386">
    <property type="term" value="F:helicase activity"/>
    <property type="evidence" value="ECO:0000318"/>
    <property type="project" value="GO_Central"/>
</dbReference>
<dbReference type="SMART" id="SM00487">
    <property type="entry name" value="DEXDc"/>
    <property type="match status" value="1"/>
</dbReference>
<dbReference type="KEGG" id="tps:THAPSDRAFT_268812"/>